<dbReference type="Pfam" id="PF00817">
    <property type="entry name" value="IMS"/>
    <property type="match status" value="1"/>
</dbReference>
<dbReference type="Gene3D" id="3.40.1170.60">
    <property type="match status" value="1"/>
</dbReference>
<dbReference type="AlphaFoldDB" id="A0A3E0GX90"/>
<dbReference type="Gene3D" id="1.10.150.20">
    <property type="entry name" value="5' to 3' exonuclease, C-terminal subdomain"/>
    <property type="match status" value="1"/>
</dbReference>
<evidence type="ECO:0000256" key="2">
    <source>
        <dbReference type="ARBA" id="ARBA00022763"/>
    </source>
</evidence>
<dbReference type="InterPro" id="IPR001126">
    <property type="entry name" value="UmuC"/>
</dbReference>
<evidence type="ECO:0000256" key="4">
    <source>
        <dbReference type="ARBA" id="ARBA00023204"/>
    </source>
</evidence>
<dbReference type="RefSeq" id="WP_116180995.1">
    <property type="nucleotide sequence ID" value="NZ_CP144376.1"/>
</dbReference>
<proteinExistence type="inferred from homology"/>
<dbReference type="GO" id="GO:0005829">
    <property type="term" value="C:cytosol"/>
    <property type="evidence" value="ECO:0007669"/>
    <property type="project" value="TreeGrafter"/>
</dbReference>
<evidence type="ECO:0000259" key="7">
    <source>
        <dbReference type="PROSITE" id="PS50173"/>
    </source>
</evidence>
<dbReference type="OrthoDB" id="9808813at2"/>
<dbReference type="InterPro" id="IPR043502">
    <property type="entry name" value="DNA/RNA_pol_sf"/>
</dbReference>
<evidence type="ECO:0000313" key="9">
    <source>
        <dbReference type="Proteomes" id="UP000256269"/>
    </source>
</evidence>
<dbReference type="InterPro" id="IPR050116">
    <property type="entry name" value="DNA_polymerase-Y"/>
</dbReference>
<evidence type="ECO:0000256" key="3">
    <source>
        <dbReference type="ARBA" id="ARBA00023199"/>
    </source>
</evidence>
<dbReference type="GO" id="GO:0003887">
    <property type="term" value="F:DNA-directed DNA polymerase activity"/>
    <property type="evidence" value="ECO:0007669"/>
    <property type="project" value="TreeGrafter"/>
</dbReference>
<evidence type="ECO:0000313" key="8">
    <source>
        <dbReference type="EMBL" id="REH31186.1"/>
    </source>
</evidence>
<accession>A0A3E0GX90</accession>
<evidence type="ECO:0000256" key="6">
    <source>
        <dbReference type="ARBA" id="ARBA00025589"/>
    </source>
</evidence>
<dbReference type="SUPFAM" id="SSF56672">
    <property type="entry name" value="DNA/RNA polymerases"/>
    <property type="match status" value="1"/>
</dbReference>
<feature type="domain" description="UmuC" evidence="7">
    <location>
        <begin position="6"/>
        <end position="187"/>
    </location>
</feature>
<dbReference type="PANTHER" id="PTHR11076">
    <property type="entry name" value="DNA REPAIR POLYMERASE UMUC / TRANSFERASE FAMILY MEMBER"/>
    <property type="match status" value="1"/>
</dbReference>
<dbReference type="Gene3D" id="3.30.70.270">
    <property type="match status" value="1"/>
</dbReference>
<evidence type="ECO:0000256" key="5">
    <source>
        <dbReference type="ARBA" id="ARBA00023236"/>
    </source>
</evidence>
<name>A0A3E0GX90_9PSEU</name>
<protein>
    <submittedName>
        <fullName evidence="8">DNA polymerase V</fullName>
    </submittedName>
</protein>
<keyword evidence="2" id="KW-0227">DNA damage</keyword>
<comment type="caution">
    <text evidence="8">The sequence shown here is derived from an EMBL/GenBank/DDBJ whole genome shotgun (WGS) entry which is preliminary data.</text>
</comment>
<dbReference type="GO" id="GO:0003684">
    <property type="term" value="F:damaged DNA binding"/>
    <property type="evidence" value="ECO:0007669"/>
    <property type="project" value="InterPro"/>
</dbReference>
<dbReference type="InterPro" id="IPR017961">
    <property type="entry name" value="DNA_pol_Y-fam_little_finger"/>
</dbReference>
<dbReference type="GO" id="GO:0042276">
    <property type="term" value="P:error-prone translesion synthesis"/>
    <property type="evidence" value="ECO:0007669"/>
    <property type="project" value="TreeGrafter"/>
</dbReference>
<keyword evidence="9" id="KW-1185">Reference proteome</keyword>
<dbReference type="InterPro" id="IPR025188">
    <property type="entry name" value="DUF4113"/>
</dbReference>
<comment type="function">
    <text evidence="6">Poorly processive, error-prone DNA polymerase involved in untargeted mutagenesis. Copies undamaged DNA at stalled replication forks, which arise in vivo from mismatched or misaligned primer ends. These misaligned primers can be extended by PolIV. Exhibits no 3'-5' exonuclease (proofreading) activity. May be involved in translesional synthesis, in conjunction with the beta clamp from PolIII.</text>
</comment>
<dbReference type="Pfam" id="PF11799">
    <property type="entry name" value="IMS_C"/>
    <property type="match status" value="1"/>
</dbReference>
<dbReference type="CDD" id="cd01700">
    <property type="entry name" value="PolY_Pol_V_umuC"/>
    <property type="match status" value="1"/>
</dbReference>
<keyword evidence="4" id="KW-0234">DNA repair</keyword>
<sequence>MPAEVYALVDVDSMYASVERVFRPDLRSVPVVVLSNNDGCAVARSREAKALGVAMGQPWFQLKNNPRYRSVVALSSNFALYGDFSARMLAVTERHTPFIHPYSIDEQFLRLPADRAGAIAWRLREQIGQWLGLPVSIGIASTKTLAKVATKIAKDRREGVHDLTAASPKSVWQVLDELPVGEVWGIGSRLTARLAGHEVTSAGQLARLDPGWVRRAFTVVVERTVRELAGTPCLPVEQEPSPRRQLMHCRMLGRPVARQDEVADVACAFAQRVAARLRRYGRATNTVCVWLSTGGGFYAGPALSVQATQTLLAPTNAVVPLARAAARLARALWRPGHTFRRVGVMALDLVAEPGQQALWASPAADDAVAAAVDAITARFGRDAIGVGRAGFRQRPVWAMRQERLSPAYTTRWDQLPVVR</sequence>
<reference evidence="8 9" key="1">
    <citation type="submission" date="2018-08" db="EMBL/GenBank/DDBJ databases">
        <title>Genomic Encyclopedia of Archaeal and Bacterial Type Strains, Phase II (KMG-II): from individual species to whole genera.</title>
        <authorList>
            <person name="Goeker M."/>
        </authorList>
    </citation>
    <scope>NUCLEOTIDE SEQUENCE [LARGE SCALE GENOMIC DNA]</scope>
    <source>
        <strain evidence="8 9">DSM 45791</strain>
    </source>
</reference>
<dbReference type="GO" id="GO:0006281">
    <property type="term" value="P:DNA repair"/>
    <property type="evidence" value="ECO:0007669"/>
    <property type="project" value="UniProtKB-KW"/>
</dbReference>
<dbReference type="Proteomes" id="UP000256269">
    <property type="component" value="Unassembled WGS sequence"/>
</dbReference>
<dbReference type="EMBL" id="QUNO01000022">
    <property type="protein sequence ID" value="REH31186.1"/>
    <property type="molecule type" value="Genomic_DNA"/>
</dbReference>
<gene>
    <name evidence="8" type="ORF">BCF44_122209</name>
</gene>
<dbReference type="InterPro" id="IPR043128">
    <property type="entry name" value="Rev_trsase/Diguanyl_cyclase"/>
</dbReference>
<dbReference type="PROSITE" id="PS50173">
    <property type="entry name" value="UMUC"/>
    <property type="match status" value="1"/>
</dbReference>
<dbReference type="PANTHER" id="PTHR11076:SF34">
    <property type="entry name" value="PROTEIN UMUC"/>
    <property type="match status" value="1"/>
</dbReference>
<keyword evidence="3" id="KW-0741">SOS mutagenesis</keyword>
<evidence type="ECO:0000256" key="1">
    <source>
        <dbReference type="ARBA" id="ARBA00010945"/>
    </source>
</evidence>
<organism evidence="8 9">
    <name type="scientific">Kutzneria buriramensis</name>
    <dbReference type="NCBI Taxonomy" id="1045776"/>
    <lineage>
        <taxon>Bacteria</taxon>
        <taxon>Bacillati</taxon>
        <taxon>Actinomycetota</taxon>
        <taxon>Actinomycetes</taxon>
        <taxon>Pseudonocardiales</taxon>
        <taxon>Pseudonocardiaceae</taxon>
        <taxon>Kutzneria</taxon>
    </lineage>
</organism>
<keyword evidence="5" id="KW-0742">SOS response</keyword>
<dbReference type="Pfam" id="PF13438">
    <property type="entry name" value="DUF4113"/>
    <property type="match status" value="1"/>
</dbReference>
<dbReference type="GO" id="GO:0009432">
    <property type="term" value="P:SOS response"/>
    <property type="evidence" value="ECO:0007669"/>
    <property type="project" value="UniProtKB-KW"/>
</dbReference>
<comment type="similarity">
    <text evidence="1">Belongs to the DNA polymerase type-Y family.</text>
</comment>